<sequence>MRFKKNTNTKHNQIKIKLNKKQEVKTISSKKPKSSKQKTR</sequence>
<gene>
    <name evidence="2" type="ORF">HPHPH24_1396</name>
</gene>
<dbReference type="PATRIC" id="fig|992039.3.peg.1352"/>
<reference evidence="2 3" key="1">
    <citation type="journal article" date="2013" name="Pathog. Dis.">
        <title>Genome sequences of 65 Helicobacter pylori strains isolated from asymptomatic individuals and patients with gastric cancer, peptic ulcer disease, or gastritis.</title>
        <authorList>
            <person name="Blanchard T.G."/>
            <person name="Czinn S.J."/>
            <person name="Correa P."/>
            <person name="Nakazawa T."/>
            <person name="Keelan M."/>
            <person name="Morningstar L."/>
            <person name="Santana-Cruz I."/>
            <person name="Maroo A."/>
            <person name="McCracken C."/>
            <person name="Shefchek K."/>
            <person name="Daugherty S."/>
            <person name="Song Y."/>
            <person name="Fraser C.M."/>
            <person name="Fricke W.F."/>
        </authorList>
    </citation>
    <scope>NUCLEOTIDE SEQUENCE [LARGE SCALE GENOMIC DNA]</scope>
    <source>
        <strain evidence="2 3">Hp H-24</strain>
    </source>
</reference>
<feature type="compositionally biased region" description="Basic residues" evidence="1">
    <location>
        <begin position="1"/>
        <end position="19"/>
    </location>
</feature>
<accession>J0AM90</accession>
<dbReference type="AlphaFoldDB" id="J0AM90"/>
<comment type="caution">
    <text evidence="2">The sequence shown here is derived from an EMBL/GenBank/DDBJ whole genome shotgun (WGS) entry which is preliminary data.</text>
</comment>
<evidence type="ECO:0000256" key="1">
    <source>
        <dbReference type="SAM" id="MobiDB-lite"/>
    </source>
</evidence>
<feature type="region of interest" description="Disordered" evidence="1">
    <location>
        <begin position="1"/>
        <end position="40"/>
    </location>
</feature>
<feature type="compositionally biased region" description="Basic residues" evidence="1">
    <location>
        <begin position="28"/>
        <end position="40"/>
    </location>
</feature>
<dbReference type="Proteomes" id="UP000004761">
    <property type="component" value="Unassembled WGS sequence"/>
</dbReference>
<protein>
    <submittedName>
        <fullName evidence="2">Uncharacterized protein</fullName>
    </submittedName>
</protein>
<proteinExistence type="predicted"/>
<evidence type="ECO:0000313" key="2">
    <source>
        <dbReference type="EMBL" id="EJB50793.1"/>
    </source>
</evidence>
<organism evidence="2 3">
    <name type="scientific">Helicobacter pylori Hp H-24</name>
    <dbReference type="NCBI Taxonomy" id="992039"/>
    <lineage>
        <taxon>Bacteria</taxon>
        <taxon>Pseudomonadati</taxon>
        <taxon>Campylobacterota</taxon>
        <taxon>Epsilonproteobacteria</taxon>
        <taxon>Campylobacterales</taxon>
        <taxon>Helicobacteraceae</taxon>
        <taxon>Helicobacter</taxon>
    </lineage>
</organism>
<name>J0AM90_HELPX</name>
<evidence type="ECO:0000313" key="3">
    <source>
        <dbReference type="Proteomes" id="UP000004761"/>
    </source>
</evidence>
<dbReference type="EMBL" id="AKOG01000007">
    <property type="protein sequence ID" value="EJB50793.1"/>
    <property type="molecule type" value="Genomic_DNA"/>
</dbReference>